<protein>
    <submittedName>
        <fullName evidence="2">Uncharacterized protein</fullName>
    </submittedName>
</protein>
<evidence type="ECO:0000313" key="3">
    <source>
        <dbReference type="Proteomes" id="UP000266861"/>
    </source>
</evidence>
<keyword evidence="1" id="KW-0732">Signal</keyword>
<sequence>MKKLTALLVVLSSVFMVNAYCVYNNASIPVSVEVGSDTFTSFKHTLAPGEYKCCNWQTESCNPSKDINASLPMKITSDCGCYSQGQILAGYWCSFFGDSTNCPKEQLTTMNVTCELYGGLNNTKVLVGCP</sequence>
<dbReference type="OrthoDB" id="2396126at2759"/>
<keyword evidence="3" id="KW-1185">Reference proteome</keyword>
<dbReference type="AlphaFoldDB" id="A0A397IXZ1"/>
<accession>A0A397IXZ1</accession>
<comment type="caution">
    <text evidence="2">The sequence shown here is derived from an EMBL/GenBank/DDBJ whole genome shotgun (WGS) entry which is preliminary data.</text>
</comment>
<name>A0A397IXZ1_9GLOM</name>
<gene>
    <name evidence="2" type="ORF">Glove_130g110</name>
</gene>
<organism evidence="2 3">
    <name type="scientific">Diversispora epigaea</name>
    <dbReference type="NCBI Taxonomy" id="1348612"/>
    <lineage>
        <taxon>Eukaryota</taxon>
        <taxon>Fungi</taxon>
        <taxon>Fungi incertae sedis</taxon>
        <taxon>Mucoromycota</taxon>
        <taxon>Glomeromycotina</taxon>
        <taxon>Glomeromycetes</taxon>
        <taxon>Diversisporales</taxon>
        <taxon>Diversisporaceae</taxon>
        <taxon>Diversispora</taxon>
    </lineage>
</organism>
<feature type="chain" id="PRO_5017178906" evidence="1">
    <location>
        <begin position="20"/>
        <end position="130"/>
    </location>
</feature>
<evidence type="ECO:0000313" key="2">
    <source>
        <dbReference type="EMBL" id="RHZ80899.1"/>
    </source>
</evidence>
<proteinExistence type="predicted"/>
<dbReference type="Proteomes" id="UP000266861">
    <property type="component" value="Unassembled WGS sequence"/>
</dbReference>
<reference evidence="2 3" key="1">
    <citation type="submission" date="2018-08" db="EMBL/GenBank/DDBJ databases">
        <title>Genome and evolution of the arbuscular mycorrhizal fungus Diversispora epigaea (formerly Glomus versiforme) and its bacterial endosymbionts.</title>
        <authorList>
            <person name="Sun X."/>
            <person name="Fei Z."/>
            <person name="Harrison M."/>
        </authorList>
    </citation>
    <scope>NUCLEOTIDE SEQUENCE [LARGE SCALE GENOMIC DNA]</scope>
    <source>
        <strain evidence="2 3">IT104</strain>
    </source>
</reference>
<evidence type="ECO:0000256" key="1">
    <source>
        <dbReference type="SAM" id="SignalP"/>
    </source>
</evidence>
<feature type="signal peptide" evidence="1">
    <location>
        <begin position="1"/>
        <end position="19"/>
    </location>
</feature>
<dbReference type="EMBL" id="PQFF01000121">
    <property type="protein sequence ID" value="RHZ80899.1"/>
    <property type="molecule type" value="Genomic_DNA"/>
</dbReference>